<dbReference type="AlphaFoldDB" id="A0A2P2C6A5"/>
<evidence type="ECO:0000313" key="2">
    <source>
        <dbReference type="EMBL" id="CUR57539.1"/>
    </source>
</evidence>
<organism evidence="2">
    <name type="scientific">metagenome</name>
    <dbReference type="NCBI Taxonomy" id="256318"/>
    <lineage>
        <taxon>unclassified sequences</taxon>
        <taxon>metagenomes</taxon>
    </lineage>
</organism>
<dbReference type="InterPro" id="IPR006311">
    <property type="entry name" value="TAT_signal"/>
</dbReference>
<dbReference type="EMBL" id="CZKB01000005">
    <property type="protein sequence ID" value="CUR57539.1"/>
    <property type="molecule type" value="Genomic_DNA"/>
</dbReference>
<reference evidence="2" key="1">
    <citation type="submission" date="2015-08" db="EMBL/GenBank/DDBJ databases">
        <authorList>
            <person name="Babu N.S."/>
            <person name="Beckwith C.J."/>
            <person name="Beseler K.G."/>
            <person name="Brison A."/>
            <person name="Carone J.V."/>
            <person name="Caskin T.P."/>
            <person name="Diamond M."/>
            <person name="Durham M.E."/>
            <person name="Foxe J.M."/>
            <person name="Go M."/>
            <person name="Henderson B.A."/>
            <person name="Jones I.B."/>
            <person name="McGettigan J.A."/>
            <person name="Micheletti S.J."/>
            <person name="Nasrallah M.E."/>
            <person name="Ortiz D."/>
            <person name="Piller C.R."/>
            <person name="Privatt S.R."/>
            <person name="Schneider S.L."/>
            <person name="Sharp S."/>
            <person name="Smith T.C."/>
            <person name="Stanton J.D."/>
            <person name="Ullery H.E."/>
            <person name="Wilson R.J."/>
            <person name="Serrano M.G."/>
            <person name="Buck G."/>
            <person name="Lee V."/>
            <person name="Wang Y."/>
            <person name="Carvalho R."/>
            <person name="Voegtly L."/>
            <person name="Shi R."/>
            <person name="Duckworth R."/>
            <person name="Johnson A."/>
            <person name="Loviza R."/>
            <person name="Walstead R."/>
            <person name="Shah Z."/>
            <person name="Kiflezghi M."/>
            <person name="Wade K."/>
            <person name="Ball S.L."/>
            <person name="Bradley K.W."/>
            <person name="Asai D.J."/>
            <person name="Bowman C.A."/>
            <person name="Russell D.A."/>
            <person name="Pope W.H."/>
            <person name="Jacobs-Sera D."/>
            <person name="Hendrix R.W."/>
            <person name="Hatfull G.F."/>
        </authorList>
    </citation>
    <scope>NUCLEOTIDE SEQUENCE</scope>
</reference>
<gene>
    <name evidence="2" type="ORF">NOCA1130082</name>
</gene>
<evidence type="ECO:0000256" key="1">
    <source>
        <dbReference type="SAM" id="MobiDB-lite"/>
    </source>
</evidence>
<accession>A0A2P2C6A5</accession>
<name>A0A2P2C6A5_9ZZZZ</name>
<proteinExistence type="predicted"/>
<feature type="region of interest" description="Disordered" evidence="1">
    <location>
        <begin position="126"/>
        <end position="146"/>
    </location>
</feature>
<sequence length="270" mass="29168">MPNDTTVLETVRPSRRSVVRGAAWSVPVISMAATAPAFAASPCSTPVNPDMSWNTARYTGQWWNPTDRGYGYWRSNNTTAAYLTQDPDGTGRQQPLRLDISVSYGSNVRAEDDQLFVTSQTVGGTSSRGLTLHQSPRNASQQSSTLVDRNKSVVRFTFSRQVSSLTFTMTDIDSASADFRDAVGISGATIASYSIQNPAQVQGAGTVANPFRVVPTNSAVDNFSSGGGNVTVTLSNVSTFDLHYWNFEPAGNGDDQKVYLTNFQATYMPC</sequence>
<dbReference type="PROSITE" id="PS51318">
    <property type="entry name" value="TAT"/>
    <property type="match status" value="1"/>
</dbReference>
<protein>
    <submittedName>
        <fullName evidence="2">Uncharacterized protein</fullName>
    </submittedName>
</protein>